<sequence length="93" mass="10706">MIDNYDDRNREKTLDAVSDFSAEQLKAFIEFEKAHKNRKTVVEPLERELMTVTSAGRNYVAGLWFDSVDEEKIVRESRRIEQAIDAGDLEVVG</sequence>
<name>A0A495R8B0_9EURY</name>
<dbReference type="RefSeq" id="WP_121303416.1">
    <property type="nucleotide sequence ID" value="NZ_RBWW01000001.1"/>
</dbReference>
<proteinExistence type="predicted"/>
<protein>
    <submittedName>
        <fullName evidence="1">Uncharacterized protein</fullName>
    </submittedName>
</protein>
<reference evidence="1 2" key="1">
    <citation type="submission" date="2018-10" db="EMBL/GenBank/DDBJ databases">
        <title>Genomic Encyclopedia of Archaeal and Bacterial Type Strains, Phase II (KMG-II): from individual species to whole genera.</title>
        <authorList>
            <person name="Goeker M."/>
        </authorList>
    </citation>
    <scope>NUCLEOTIDE SEQUENCE [LARGE SCALE GENOMIC DNA]</scope>
    <source>
        <strain evidence="1 2">DSM 11927</strain>
    </source>
</reference>
<gene>
    <name evidence="1" type="ORF">BDK61_2657</name>
</gene>
<evidence type="ECO:0000313" key="1">
    <source>
        <dbReference type="EMBL" id="RKS83314.1"/>
    </source>
</evidence>
<keyword evidence="2" id="KW-1185">Reference proteome</keyword>
<dbReference type="EMBL" id="RBWW01000001">
    <property type="protein sequence ID" value="RKS83314.1"/>
    <property type="molecule type" value="Genomic_DNA"/>
</dbReference>
<evidence type="ECO:0000313" key="2">
    <source>
        <dbReference type="Proteomes" id="UP000268233"/>
    </source>
</evidence>
<dbReference type="Proteomes" id="UP000268233">
    <property type="component" value="Unassembled WGS sequence"/>
</dbReference>
<dbReference type="AlphaFoldDB" id="A0A495R8B0"/>
<organism evidence="1 2">
    <name type="scientific">Haloarcula quadrata</name>
    <dbReference type="NCBI Taxonomy" id="182779"/>
    <lineage>
        <taxon>Archaea</taxon>
        <taxon>Methanobacteriati</taxon>
        <taxon>Methanobacteriota</taxon>
        <taxon>Stenosarchaea group</taxon>
        <taxon>Halobacteria</taxon>
        <taxon>Halobacteriales</taxon>
        <taxon>Haloarculaceae</taxon>
        <taxon>Haloarcula</taxon>
    </lineage>
</organism>
<comment type="caution">
    <text evidence="1">The sequence shown here is derived from an EMBL/GenBank/DDBJ whole genome shotgun (WGS) entry which is preliminary data.</text>
</comment>
<accession>A0A495R8B0</accession>